<dbReference type="PROSITE" id="PS51257">
    <property type="entry name" value="PROKAR_LIPOPROTEIN"/>
    <property type="match status" value="1"/>
</dbReference>
<proteinExistence type="predicted"/>
<dbReference type="NCBIfam" id="TIGR00756">
    <property type="entry name" value="PPR"/>
    <property type="match status" value="2"/>
</dbReference>
<dbReference type="Proteomes" id="UP000006671">
    <property type="component" value="Unassembled WGS sequence"/>
</dbReference>
<dbReference type="VEuPathDB" id="AmoebaDB:NAEGRDRAFT_66503"/>
<dbReference type="GeneID" id="8857238"/>
<evidence type="ECO:0000259" key="3">
    <source>
        <dbReference type="Pfam" id="PF14432"/>
    </source>
</evidence>
<dbReference type="Gene3D" id="1.25.40.10">
    <property type="entry name" value="Tetratricopeptide repeat domain"/>
    <property type="match status" value="1"/>
</dbReference>
<dbReference type="InterPro" id="IPR002885">
    <property type="entry name" value="PPR_rpt"/>
</dbReference>
<dbReference type="AlphaFoldDB" id="D2VCA6"/>
<dbReference type="RefSeq" id="XP_002678365.1">
    <property type="nucleotide sequence ID" value="XM_002678319.1"/>
</dbReference>
<dbReference type="STRING" id="5762.D2VCA6"/>
<dbReference type="InterPro" id="IPR011990">
    <property type="entry name" value="TPR-like_helical_dom_sf"/>
</dbReference>
<reference evidence="4 5" key="1">
    <citation type="journal article" date="2010" name="Cell">
        <title>The genome of Naegleria gruberi illuminates early eukaryotic versatility.</title>
        <authorList>
            <person name="Fritz-Laylin L.K."/>
            <person name="Prochnik S.E."/>
            <person name="Ginger M.L."/>
            <person name="Dacks J.B."/>
            <person name="Carpenter M.L."/>
            <person name="Field M.C."/>
            <person name="Kuo A."/>
            <person name="Paredez A."/>
            <person name="Chapman J."/>
            <person name="Pham J."/>
            <person name="Shu S."/>
            <person name="Neupane R."/>
            <person name="Cipriano M."/>
            <person name="Mancuso J."/>
            <person name="Tu H."/>
            <person name="Salamov A."/>
            <person name="Lindquist E."/>
            <person name="Shapiro H."/>
            <person name="Lucas S."/>
            <person name="Grigoriev I.V."/>
            <person name="Cande W.Z."/>
            <person name="Fulton C."/>
            <person name="Rokhsar D.S."/>
            <person name="Dawson S.C."/>
        </authorList>
    </citation>
    <scope>NUCLEOTIDE SEQUENCE [LARGE SCALE GENOMIC DNA]</scope>
    <source>
        <strain evidence="4 5">NEG-M</strain>
    </source>
</reference>
<feature type="repeat" description="PPR" evidence="2">
    <location>
        <begin position="116"/>
        <end position="150"/>
    </location>
</feature>
<evidence type="ECO:0000256" key="2">
    <source>
        <dbReference type="PROSITE-ProRule" id="PRU00708"/>
    </source>
</evidence>
<dbReference type="GO" id="GO:0048731">
    <property type="term" value="P:system development"/>
    <property type="evidence" value="ECO:0007669"/>
    <property type="project" value="UniProtKB-ARBA"/>
</dbReference>
<dbReference type="InParanoid" id="D2VCA6"/>
<protein>
    <submittedName>
        <fullName evidence="4">Predicted protein</fullName>
    </submittedName>
</protein>
<dbReference type="Pfam" id="PF13041">
    <property type="entry name" value="PPR_2"/>
    <property type="match status" value="1"/>
</dbReference>
<gene>
    <name evidence="4" type="ORF">NAEGRDRAFT_66503</name>
</gene>
<feature type="domain" description="DYW" evidence="3">
    <location>
        <begin position="292"/>
        <end position="386"/>
    </location>
</feature>
<name>D2VCA6_NAEGR</name>
<dbReference type="SUPFAM" id="SSF48452">
    <property type="entry name" value="TPR-like"/>
    <property type="match status" value="1"/>
</dbReference>
<dbReference type="Pfam" id="PF01535">
    <property type="entry name" value="PPR"/>
    <property type="match status" value="1"/>
</dbReference>
<dbReference type="OrthoDB" id="185373at2759"/>
<dbReference type="InterPro" id="IPR046960">
    <property type="entry name" value="PPR_At4g14850-like_plant"/>
</dbReference>
<dbReference type="KEGG" id="ngr:NAEGRDRAFT_66503"/>
<dbReference type="GO" id="GO:0003723">
    <property type="term" value="F:RNA binding"/>
    <property type="evidence" value="ECO:0007669"/>
    <property type="project" value="InterPro"/>
</dbReference>
<dbReference type="InterPro" id="IPR032867">
    <property type="entry name" value="DYW_dom"/>
</dbReference>
<dbReference type="PANTHER" id="PTHR47926">
    <property type="entry name" value="PENTATRICOPEPTIDE REPEAT-CONTAINING PROTEIN"/>
    <property type="match status" value="1"/>
</dbReference>
<keyword evidence="1" id="KW-0677">Repeat</keyword>
<evidence type="ECO:0000256" key="1">
    <source>
        <dbReference type="ARBA" id="ARBA00022737"/>
    </source>
</evidence>
<sequence>MKEYCSIQPIIPDTTTYLVLLIGCADLVSPTKGKTLIKEIQEKQLDSSEMIKSAMLTFYSKTCNQKKTTEILTDILSSNPSIMSYNCILASYARHGQGKKALNLFKSMVKNSVQPNGDTITIILNALSHSGMVEEAIKIYSTIETLKIIPSPSHKTVMVDVFARAGLFNEAEQLIGDSTEAILWRTLMAGCRKHNNIEIAEKIFEILTKIEPTDPSPYILLSNIYMFKGNNTKASEIRGLMVQQGIKKIPGIVYSEDKGTTYQFISGSSNYPLFTEVENKRKEIYQKIIGAGYVSDTRWVTNAQLISEEEKIDSLCRHAEKIAISHAFVLQPNRKKILLTSNLRVCNDCHNAIAYISKEMNVEIVVRDANRYHHFKNGKCSCNDYW</sequence>
<dbReference type="GO" id="GO:0009451">
    <property type="term" value="P:RNA modification"/>
    <property type="evidence" value="ECO:0007669"/>
    <property type="project" value="InterPro"/>
</dbReference>
<evidence type="ECO:0000313" key="4">
    <source>
        <dbReference type="EMBL" id="EFC45621.1"/>
    </source>
</evidence>
<dbReference type="FunFam" id="1.25.40.10:FF:000158">
    <property type="entry name" value="pentatricopeptide repeat-containing protein At2g33680"/>
    <property type="match status" value="1"/>
</dbReference>
<dbReference type="InterPro" id="IPR046848">
    <property type="entry name" value="E_motif"/>
</dbReference>
<dbReference type="eggNOG" id="KOG4197">
    <property type="taxonomic scope" value="Eukaryota"/>
</dbReference>
<dbReference type="EMBL" id="GG738862">
    <property type="protein sequence ID" value="EFC45621.1"/>
    <property type="molecule type" value="Genomic_DNA"/>
</dbReference>
<organism evidence="5">
    <name type="scientific">Naegleria gruberi</name>
    <name type="common">Amoeba</name>
    <dbReference type="NCBI Taxonomy" id="5762"/>
    <lineage>
        <taxon>Eukaryota</taxon>
        <taxon>Discoba</taxon>
        <taxon>Heterolobosea</taxon>
        <taxon>Tetramitia</taxon>
        <taxon>Eutetramitia</taxon>
        <taxon>Vahlkampfiidae</taxon>
        <taxon>Naegleria</taxon>
    </lineage>
</organism>
<dbReference type="PROSITE" id="PS51375">
    <property type="entry name" value="PPR"/>
    <property type="match status" value="2"/>
</dbReference>
<dbReference type="Pfam" id="PF14432">
    <property type="entry name" value="DYW_deaminase"/>
    <property type="match status" value="1"/>
</dbReference>
<evidence type="ECO:0000313" key="5">
    <source>
        <dbReference type="Proteomes" id="UP000006671"/>
    </source>
</evidence>
<accession>D2VCA6</accession>
<dbReference type="Pfam" id="PF20431">
    <property type="entry name" value="E_motif"/>
    <property type="match status" value="1"/>
</dbReference>
<feature type="repeat" description="PPR" evidence="2">
    <location>
        <begin position="81"/>
        <end position="115"/>
    </location>
</feature>
<dbReference type="GO" id="GO:0008270">
    <property type="term" value="F:zinc ion binding"/>
    <property type="evidence" value="ECO:0007669"/>
    <property type="project" value="InterPro"/>
</dbReference>
<keyword evidence="5" id="KW-1185">Reference proteome</keyword>